<evidence type="ECO:0000256" key="8">
    <source>
        <dbReference type="ARBA" id="ARBA00022842"/>
    </source>
</evidence>
<evidence type="ECO:0000256" key="9">
    <source>
        <dbReference type="ARBA" id="ARBA00023204"/>
    </source>
</evidence>
<dbReference type="PANTHER" id="PTHR47707">
    <property type="entry name" value="8-OXO-DGTP DIPHOSPHATASE"/>
    <property type="match status" value="1"/>
</dbReference>
<evidence type="ECO:0000313" key="19">
    <source>
        <dbReference type="Proteomes" id="UP000561438"/>
    </source>
</evidence>
<comment type="similarity">
    <text evidence="2">Belongs to the Nudix hydrolase family.</text>
</comment>
<feature type="domain" description="Nudix hydrolase" evidence="17">
    <location>
        <begin position="11"/>
        <end position="142"/>
    </location>
</feature>
<dbReference type="InterPro" id="IPR000086">
    <property type="entry name" value="NUDIX_hydrolase_dom"/>
</dbReference>
<evidence type="ECO:0000256" key="12">
    <source>
        <dbReference type="ARBA" id="ARBA00038905"/>
    </source>
</evidence>
<dbReference type="GO" id="GO:0044715">
    <property type="term" value="F:8-oxo-dGDP phosphatase activity"/>
    <property type="evidence" value="ECO:0007669"/>
    <property type="project" value="TreeGrafter"/>
</dbReference>
<keyword evidence="8" id="KW-0460">Magnesium</keyword>
<dbReference type="SUPFAM" id="SSF55811">
    <property type="entry name" value="Nudix"/>
    <property type="match status" value="1"/>
</dbReference>
<dbReference type="EMBL" id="JABWGV010000001">
    <property type="protein sequence ID" value="NVD44241.1"/>
    <property type="molecule type" value="Genomic_DNA"/>
</dbReference>
<evidence type="ECO:0000256" key="2">
    <source>
        <dbReference type="ARBA" id="ARBA00005582"/>
    </source>
</evidence>
<evidence type="ECO:0000259" key="17">
    <source>
        <dbReference type="PROSITE" id="PS51462"/>
    </source>
</evidence>
<evidence type="ECO:0000256" key="5">
    <source>
        <dbReference type="ARBA" id="ARBA00022723"/>
    </source>
</evidence>
<dbReference type="Proteomes" id="UP000561438">
    <property type="component" value="Unassembled WGS sequence"/>
</dbReference>
<sequence length="150" mass="16450">MSEYGKLENIPTFLTVVAAALIRQDGRFLLQKRPPGKDHAGLWEFPGGKVEAGETPAGALVREIKEELQLDLIRHNSIPAGFAESNRENVRVPIVILLYICRSWLGEPEPVPGAEIGWFSVAEAGRLEMPPLDGALLKQIAARTDLSLMP</sequence>
<keyword evidence="5" id="KW-0479">Metal-binding</keyword>
<dbReference type="GO" id="GO:0046872">
    <property type="term" value="F:metal ion binding"/>
    <property type="evidence" value="ECO:0007669"/>
    <property type="project" value="UniProtKB-KW"/>
</dbReference>
<evidence type="ECO:0000256" key="7">
    <source>
        <dbReference type="ARBA" id="ARBA00022801"/>
    </source>
</evidence>
<evidence type="ECO:0000256" key="13">
    <source>
        <dbReference type="ARBA" id="ARBA00040794"/>
    </source>
</evidence>
<dbReference type="InterPro" id="IPR047127">
    <property type="entry name" value="MutT-like"/>
</dbReference>
<dbReference type="PRINTS" id="PR00502">
    <property type="entry name" value="NUDIXFAMILY"/>
</dbReference>
<dbReference type="GO" id="GO:0008413">
    <property type="term" value="F:8-oxo-7,8-dihydroguanosine triphosphate pyrophosphatase activity"/>
    <property type="evidence" value="ECO:0007669"/>
    <property type="project" value="TreeGrafter"/>
</dbReference>
<keyword evidence="6" id="KW-0227">DNA damage</keyword>
<comment type="catalytic activity">
    <reaction evidence="10">
        <text>8-oxo-dGTP + H2O = 8-oxo-dGMP + diphosphate + H(+)</text>
        <dbReference type="Rhea" id="RHEA:31575"/>
        <dbReference type="ChEBI" id="CHEBI:15377"/>
        <dbReference type="ChEBI" id="CHEBI:15378"/>
        <dbReference type="ChEBI" id="CHEBI:33019"/>
        <dbReference type="ChEBI" id="CHEBI:63224"/>
        <dbReference type="ChEBI" id="CHEBI:77896"/>
        <dbReference type="EC" id="3.6.1.55"/>
    </reaction>
</comment>
<reference evidence="18 19" key="1">
    <citation type="submission" date="2020-06" db="EMBL/GenBank/DDBJ databases">
        <title>Altererythrobacter sp. HHU K3-1.</title>
        <authorList>
            <person name="Zhang D."/>
            <person name="Xue H."/>
        </authorList>
    </citation>
    <scope>NUCLEOTIDE SEQUENCE [LARGE SCALE GENOMIC DNA]</scope>
    <source>
        <strain evidence="18 19">HHU K3-1</strain>
    </source>
</reference>
<evidence type="ECO:0000256" key="11">
    <source>
        <dbReference type="ARBA" id="ARBA00036904"/>
    </source>
</evidence>
<dbReference type="Gene3D" id="3.90.79.10">
    <property type="entry name" value="Nucleoside Triphosphate Pyrophosphohydrolase"/>
    <property type="match status" value="1"/>
</dbReference>
<dbReference type="AlphaFoldDB" id="A0A850GXF0"/>
<evidence type="ECO:0000256" key="14">
    <source>
        <dbReference type="ARBA" id="ARBA00041592"/>
    </source>
</evidence>
<dbReference type="GO" id="GO:0044716">
    <property type="term" value="F:8-oxo-GDP phosphatase activity"/>
    <property type="evidence" value="ECO:0007669"/>
    <property type="project" value="TreeGrafter"/>
</dbReference>
<dbReference type="GO" id="GO:0035539">
    <property type="term" value="F:8-oxo-7,8-dihydrodeoxyguanosine triphosphate pyrophosphatase activity"/>
    <property type="evidence" value="ECO:0007669"/>
    <property type="project" value="UniProtKB-EC"/>
</dbReference>
<organism evidence="18 19">
    <name type="scientific">Qipengyuania atrilutea</name>
    <dbReference type="NCBI Taxonomy" id="2744473"/>
    <lineage>
        <taxon>Bacteria</taxon>
        <taxon>Pseudomonadati</taxon>
        <taxon>Pseudomonadota</taxon>
        <taxon>Alphaproteobacteria</taxon>
        <taxon>Sphingomonadales</taxon>
        <taxon>Erythrobacteraceae</taxon>
        <taxon>Qipengyuania</taxon>
    </lineage>
</organism>
<dbReference type="GO" id="GO:0006281">
    <property type="term" value="P:DNA repair"/>
    <property type="evidence" value="ECO:0007669"/>
    <property type="project" value="UniProtKB-KW"/>
</dbReference>
<evidence type="ECO:0000256" key="6">
    <source>
        <dbReference type="ARBA" id="ARBA00022763"/>
    </source>
</evidence>
<evidence type="ECO:0000256" key="10">
    <source>
        <dbReference type="ARBA" id="ARBA00035861"/>
    </source>
</evidence>
<evidence type="ECO:0000256" key="1">
    <source>
        <dbReference type="ARBA" id="ARBA00001946"/>
    </source>
</evidence>
<dbReference type="PANTHER" id="PTHR47707:SF1">
    <property type="entry name" value="NUDIX HYDROLASE FAMILY PROTEIN"/>
    <property type="match status" value="1"/>
</dbReference>
<evidence type="ECO:0000256" key="3">
    <source>
        <dbReference type="ARBA" id="ARBA00022457"/>
    </source>
</evidence>
<dbReference type="InterPro" id="IPR020476">
    <property type="entry name" value="Nudix_hydrolase"/>
</dbReference>
<dbReference type="CDD" id="cd03425">
    <property type="entry name" value="NUDIX_MutT_NudA_like"/>
    <property type="match status" value="1"/>
</dbReference>
<accession>A0A850GXF0</accession>
<keyword evidence="7 18" id="KW-0378">Hydrolase</keyword>
<evidence type="ECO:0000256" key="15">
    <source>
        <dbReference type="ARBA" id="ARBA00041979"/>
    </source>
</evidence>
<evidence type="ECO:0000313" key="18">
    <source>
        <dbReference type="EMBL" id="NVD44241.1"/>
    </source>
</evidence>
<proteinExistence type="inferred from homology"/>
<dbReference type="InterPro" id="IPR015797">
    <property type="entry name" value="NUDIX_hydrolase-like_dom_sf"/>
</dbReference>
<evidence type="ECO:0000256" key="4">
    <source>
        <dbReference type="ARBA" id="ARBA00022705"/>
    </source>
</evidence>
<keyword evidence="9" id="KW-0234">DNA repair</keyword>
<comment type="cofactor">
    <cofactor evidence="1">
        <name>Mg(2+)</name>
        <dbReference type="ChEBI" id="CHEBI:18420"/>
    </cofactor>
</comment>
<protein>
    <recommendedName>
        <fullName evidence="13">8-oxo-dGTP diphosphatase</fullName>
        <ecNumber evidence="12">3.6.1.55</ecNumber>
    </recommendedName>
    <alternativeName>
        <fullName evidence="16">7,8-dihydro-8-oxoguanine-triphosphatase</fullName>
    </alternativeName>
    <alternativeName>
        <fullName evidence="15">Mutator protein MutT</fullName>
    </alternativeName>
    <alternativeName>
        <fullName evidence="14">dGTP pyrophosphohydrolase</fullName>
    </alternativeName>
</protein>
<keyword evidence="3" id="KW-0515">Mutator protein</keyword>
<keyword evidence="4" id="KW-0235">DNA replication</keyword>
<keyword evidence="19" id="KW-1185">Reference proteome</keyword>
<comment type="caution">
    <text evidence="18">The sequence shown here is derived from an EMBL/GenBank/DDBJ whole genome shotgun (WGS) entry which is preliminary data.</text>
</comment>
<comment type="catalytic activity">
    <reaction evidence="11">
        <text>8-oxo-GTP + H2O = 8-oxo-GMP + diphosphate + H(+)</text>
        <dbReference type="Rhea" id="RHEA:67616"/>
        <dbReference type="ChEBI" id="CHEBI:15377"/>
        <dbReference type="ChEBI" id="CHEBI:15378"/>
        <dbReference type="ChEBI" id="CHEBI:33019"/>
        <dbReference type="ChEBI" id="CHEBI:143553"/>
        <dbReference type="ChEBI" id="CHEBI:145694"/>
    </reaction>
</comment>
<dbReference type="PROSITE" id="PS51462">
    <property type="entry name" value="NUDIX"/>
    <property type="match status" value="1"/>
</dbReference>
<dbReference type="RefSeq" id="WP_176266500.1">
    <property type="nucleotide sequence ID" value="NZ_JABWGV010000001.1"/>
</dbReference>
<name>A0A850GXF0_9SPHN</name>
<gene>
    <name evidence="18" type="ORF">HUV48_04320</name>
</gene>
<dbReference type="Pfam" id="PF00293">
    <property type="entry name" value="NUDIX"/>
    <property type="match status" value="1"/>
</dbReference>
<dbReference type="EC" id="3.6.1.55" evidence="12"/>
<dbReference type="GO" id="GO:0006260">
    <property type="term" value="P:DNA replication"/>
    <property type="evidence" value="ECO:0007669"/>
    <property type="project" value="UniProtKB-KW"/>
</dbReference>
<evidence type="ECO:0000256" key="16">
    <source>
        <dbReference type="ARBA" id="ARBA00042798"/>
    </source>
</evidence>